<evidence type="ECO:0000256" key="3">
    <source>
        <dbReference type="ARBA" id="ARBA00022692"/>
    </source>
</evidence>
<feature type="transmembrane region" description="Helical" evidence="6">
    <location>
        <begin position="137"/>
        <end position="155"/>
    </location>
</feature>
<feature type="transmembrane region" description="Helical" evidence="6">
    <location>
        <begin position="224"/>
        <end position="245"/>
    </location>
</feature>
<evidence type="ECO:0000256" key="1">
    <source>
        <dbReference type="ARBA" id="ARBA00004141"/>
    </source>
</evidence>
<feature type="transmembrane region" description="Helical" evidence="6">
    <location>
        <begin position="106"/>
        <end position="125"/>
    </location>
</feature>
<dbReference type="AlphaFoldDB" id="A0A834Z5M1"/>
<evidence type="ECO:0000313" key="8">
    <source>
        <dbReference type="EMBL" id="KAF8399296.1"/>
    </source>
</evidence>
<dbReference type="Proteomes" id="UP000655225">
    <property type="component" value="Unassembled WGS sequence"/>
</dbReference>
<dbReference type="InterPro" id="IPR030184">
    <property type="entry name" value="WAT1-related"/>
</dbReference>
<proteinExistence type="inferred from homology"/>
<dbReference type="EMBL" id="JABCRI010000010">
    <property type="protein sequence ID" value="KAF8399296.1"/>
    <property type="molecule type" value="Genomic_DNA"/>
</dbReference>
<name>A0A834Z5M1_TETSI</name>
<dbReference type="InterPro" id="IPR000620">
    <property type="entry name" value="EamA_dom"/>
</dbReference>
<evidence type="ECO:0000313" key="9">
    <source>
        <dbReference type="Proteomes" id="UP000655225"/>
    </source>
</evidence>
<keyword evidence="3 6" id="KW-0812">Transmembrane</keyword>
<feature type="transmembrane region" description="Helical" evidence="6">
    <location>
        <begin position="7"/>
        <end position="29"/>
    </location>
</feature>
<dbReference type="OMA" id="SVLTWCI"/>
<keyword evidence="4 6" id="KW-1133">Transmembrane helix</keyword>
<organism evidence="8 9">
    <name type="scientific">Tetracentron sinense</name>
    <name type="common">Spur-leaf</name>
    <dbReference type="NCBI Taxonomy" id="13715"/>
    <lineage>
        <taxon>Eukaryota</taxon>
        <taxon>Viridiplantae</taxon>
        <taxon>Streptophyta</taxon>
        <taxon>Embryophyta</taxon>
        <taxon>Tracheophyta</taxon>
        <taxon>Spermatophyta</taxon>
        <taxon>Magnoliopsida</taxon>
        <taxon>Trochodendrales</taxon>
        <taxon>Trochodendraceae</taxon>
        <taxon>Tetracentron</taxon>
    </lineage>
</organism>
<protein>
    <recommendedName>
        <fullName evidence="6">WAT1-related protein</fullName>
    </recommendedName>
</protein>
<dbReference type="GO" id="GO:0016020">
    <property type="term" value="C:membrane"/>
    <property type="evidence" value="ECO:0007669"/>
    <property type="project" value="UniProtKB-SubCell"/>
</dbReference>
<keyword evidence="9" id="KW-1185">Reference proteome</keyword>
<dbReference type="Pfam" id="PF00892">
    <property type="entry name" value="EamA"/>
    <property type="match status" value="2"/>
</dbReference>
<feature type="domain" description="EamA" evidence="7">
    <location>
        <begin position="194"/>
        <end position="332"/>
    </location>
</feature>
<feature type="transmembrane region" description="Helical" evidence="6">
    <location>
        <begin position="74"/>
        <end position="94"/>
    </location>
</feature>
<dbReference type="GO" id="GO:0022857">
    <property type="term" value="F:transmembrane transporter activity"/>
    <property type="evidence" value="ECO:0007669"/>
    <property type="project" value="InterPro"/>
</dbReference>
<evidence type="ECO:0000256" key="5">
    <source>
        <dbReference type="ARBA" id="ARBA00023136"/>
    </source>
</evidence>
<gene>
    <name evidence="8" type="ORF">HHK36_015161</name>
</gene>
<evidence type="ECO:0000259" key="7">
    <source>
        <dbReference type="Pfam" id="PF00892"/>
    </source>
</evidence>
<feature type="transmembrane region" description="Helical" evidence="6">
    <location>
        <begin position="41"/>
        <end position="62"/>
    </location>
</feature>
<evidence type="ECO:0000256" key="2">
    <source>
        <dbReference type="ARBA" id="ARBA00007635"/>
    </source>
</evidence>
<comment type="subcellular location">
    <subcellularLocation>
        <location evidence="1 6">Membrane</location>
        <topology evidence="1 6">Multi-pass membrane protein</topology>
    </subcellularLocation>
</comment>
<evidence type="ECO:0000256" key="6">
    <source>
        <dbReference type="RuleBase" id="RU363077"/>
    </source>
</evidence>
<feature type="transmembrane region" description="Helical" evidence="6">
    <location>
        <begin position="260"/>
        <end position="282"/>
    </location>
</feature>
<dbReference type="OrthoDB" id="1728340at2759"/>
<accession>A0A834Z5M1</accession>
<feature type="transmembrane region" description="Helical" evidence="6">
    <location>
        <begin position="315"/>
        <end position="334"/>
    </location>
</feature>
<evidence type="ECO:0000256" key="4">
    <source>
        <dbReference type="ARBA" id="ARBA00022989"/>
    </source>
</evidence>
<dbReference type="SUPFAM" id="SSF103481">
    <property type="entry name" value="Multidrug resistance efflux transporter EmrE"/>
    <property type="match status" value="2"/>
</dbReference>
<feature type="transmembrane region" description="Helical" evidence="6">
    <location>
        <begin position="289"/>
        <end position="309"/>
    </location>
</feature>
<keyword evidence="5 6" id="KW-0472">Membrane</keyword>
<sequence>MEVKSSLWRLMPYAAMVGVECLDVGMTTLSKAAMSRGMSHFLFVFYSNAFATVILLPPSFILHRKDRPPLTFSLISRFFLLALIGITVVQNSVYTGINYSSPTLGSAMGNLVPAFTFMLAIIFRMEKVHLRSSRSQVRIMGTLVSISGALVVTFYKGPSIWAWPTPSPSISPANLLQSQPSLPNSLTEANNWILGGLFLAIACLSVSIWNILQAATVKEYPAEMIIVSFYCFFGTIQCLVVSLIAERDPNAWTLSPDMQLISILYSAVFGGVLTPCVCTWCIRKKGPVFVAMFKPLGIAIAALMGVIFLGDTLHFGSVVGAIIIVVGFYGVIWGQSKEVIKGEINEVDIDSEVAPFLQNHREV</sequence>
<dbReference type="PANTHER" id="PTHR31218">
    <property type="entry name" value="WAT1-RELATED PROTEIN"/>
    <property type="match status" value="1"/>
</dbReference>
<dbReference type="InterPro" id="IPR037185">
    <property type="entry name" value="EmrE-like"/>
</dbReference>
<feature type="transmembrane region" description="Helical" evidence="6">
    <location>
        <begin position="192"/>
        <end position="212"/>
    </location>
</feature>
<feature type="domain" description="EamA" evidence="7">
    <location>
        <begin position="26"/>
        <end position="153"/>
    </location>
</feature>
<comment type="similarity">
    <text evidence="2 6">Belongs to the drug/metabolite transporter (DMT) superfamily. Plant drug/metabolite exporter (P-DME) (TC 2.A.7.4) family.</text>
</comment>
<reference evidence="8 9" key="1">
    <citation type="submission" date="2020-04" db="EMBL/GenBank/DDBJ databases">
        <title>Plant Genome Project.</title>
        <authorList>
            <person name="Zhang R.-G."/>
        </authorList>
    </citation>
    <scope>NUCLEOTIDE SEQUENCE [LARGE SCALE GENOMIC DNA]</scope>
    <source>
        <strain evidence="8">YNK0</strain>
        <tissue evidence="8">Leaf</tissue>
    </source>
</reference>
<comment type="caution">
    <text evidence="8">The sequence shown here is derived from an EMBL/GenBank/DDBJ whole genome shotgun (WGS) entry which is preliminary data.</text>
</comment>